<dbReference type="RefSeq" id="WP_126630862.1">
    <property type="nucleotide sequence ID" value="NZ_BIFT01000002.1"/>
</dbReference>
<dbReference type="Pfam" id="PF20229">
    <property type="entry name" value="ChrB_N"/>
    <property type="match status" value="1"/>
</dbReference>
<gene>
    <name evidence="2" type="ORF">KDA_63050</name>
</gene>
<dbReference type="InterPro" id="IPR046858">
    <property type="entry name" value="ChrB_N"/>
</dbReference>
<dbReference type="EMBL" id="BIFT01000002">
    <property type="protein sequence ID" value="GCE30821.1"/>
    <property type="molecule type" value="Genomic_DNA"/>
</dbReference>
<name>A0A402BHD4_9CHLR</name>
<reference evidence="3" key="1">
    <citation type="submission" date="2018-12" db="EMBL/GenBank/DDBJ databases">
        <title>Tengunoibacter tsumagoiensis gen. nov., sp. nov., Dictyobacter kobayashii sp. nov., D. alpinus sp. nov., and D. joshuensis sp. nov. and description of Dictyobacteraceae fam. nov. within the order Ktedonobacterales isolated from Tengu-no-mugimeshi.</title>
        <authorList>
            <person name="Wang C.M."/>
            <person name="Zheng Y."/>
            <person name="Sakai Y."/>
            <person name="Toyoda A."/>
            <person name="Minakuchi Y."/>
            <person name="Abe K."/>
            <person name="Yokota A."/>
            <person name="Yabe S."/>
        </authorList>
    </citation>
    <scope>NUCLEOTIDE SEQUENCE [LARGE SCALE GENOMIC DNA]</scope>
    <source>
        <strain evidence="3">Uno16</strain>
    </source>
</reference>
<evidence type="ECO:0000259" key="1">
    <source>
        <dbReference type="Pfam" id="PF20229"/>
    </source>
</evidence>
<feature type="domain" description="ChrB N-terminal" evidence="1">
    <location>
        <begin position="23"/>
        <end position="178"/>
    </location>
</feature>
<organism evidence="2 3">
    <name type="scientific">Dictyobacter alpinus</name>
    <dbReference type="NCBI Taxonomy" id="2014873"/>
    <lineage>
        <taxon>Bacteria</taxon>
        <taxon>Bacillati</taxon>
        <taxon>Chloroflexota</taxon>
        <taxon>Ktedonobacteria</taxon>
        <taxon>Ktedonobacterales</taxon>
        <taxon>Dictyobacteraceae</taxon>
        <taxon>Dictyobacter</taxon>
    </lineage>
</organism>
<evidence type="ECO:0000313" key="3">
    <source>
        <dbReference type="Proteomes" id="UP000287171"/>
    </source>
</evidence>
<protein>
    <recommendedName>
        <fullName evidence="1">ChrB N-terminal domain-containing protein</fullName>
    </recommendedName>
</protein>
<dbReference type="Proteomes" id="UP000287171">
    <property type="component" value="Unassembled WGS sequence"/>
</dbReference>
<comment type="caution">
    <text evidence="2">The sequence shown here is derived from an EMBL/GenBank/DDBJ whole genome shotgun (WGS) entry which is preliminary data.</text>
</comment>
<proteinExistence type="predicted"/>
<sequence length="194" mass="22309">MEQQPKEWLVFITQIPLAANKLRMSLTRRLSSKGALQTQNNLWMLPYTIELENFIVAMITDIEQHGGSASFFISRAGNTSIERKLIKQFQAQVHQEYEIFRQNCQGFLDKIEQDSQAQTWLFTDLEANERALHRLTAWLPKIRSRDFFPSADTEATQTIYAQCSQALYEFAITVYTYNDPTVSASSPDLSNTEA</sequence>
<dbReference type="OrthoDB" id="162815at2"/>
<keyword evidence="3" id="KW-1185">Reference proteome</keyword>
<dbReference type="AlphaFoldDB" id="A0A402BHD4"/>
<evidence type="ECO:0000313" key="2">
    <source>
        <dbReference type="EMBL" id="GCE30821.1"/>
    </source>
</evidence>
<accession>A0A402BHD4</accession>